<dbReference type="Gene3D" id="1.25.40.10">
    <property type="entry name" value="Tetratricopeptide repeat domain"/>
    <property type="match status" value="1"/>
</dbReference>
<evidence type="ECO:0000259" key="12">
    <source>
        <dbReference type="Pfam" id="PF07219"/>
    </source>
</evidence>
<organism evidence="13 14">
    <name type="scientific">Ferrimonas sediminicola</name>
    <dbReference type="NCBI Taxonomy" id="2569538"/>
    <lineage>
        <taxon>Bacteria</taxon>
        <taxon>Pseudomonadati</taxon>
        <taxon>Pseudomonadota</taxon>
        <taxon>Gammaproteobacteria</taxon>
        <taxon>Alteromonadales</taxon>
        <taxon>Ferrimonadaceae</taxon>
        <taxon>Ferrimonas</taxon>
    </lineage>
</organism>
<keyword evidence="6 11" id="KW-0812">Transmembrane</keyword>
<dbReference type="InterPro" id="IPR005254">
    <property type="entry name" value="Heme_biosyn_assoc_TPR_pro"/>
</dbReference>
<feature type="domain" description="HemY N-terminal" evidence="12">
    <location>
        <begin position="26"/>
        <end position="132"/>
    </location>
</feature>
<dbReference type="GO" id="GO:0042168">
    <property type="term" value="P:heme metabolic process"/>
    <property type="evidence" value="ECO:0007669"/>
    <property type="project" value="InterPro"/>
</dbReference>
<gene>
    <name evidence="13" type="ORF">FCL40_00600</name>
</gene>
<keyword evidence="5" id="KW-0997">Cell inner membrane</keyword>
<sequence>MIRLLIYTLIVLAGAIVGPKLVENKGYLLLAIGEYTIETSVVAAVILLLVGFSLLQLLEWGLVKGIQAAGLTRSLPRRWRQRKSRKFTLEGALALAEENWPRAEQAMAKGAEAGELPLVNYLAAARAAHHQGYGDRVETFLSQAEGYSGSEAAVSIARIRYLIQDGELAEARQRLESLSASLRNRPTVLKLAHELFLRQRDWDAVARIAPALTKHRVLDADALEQLPIQIECGALEACHTLEALGERWQQLPKRRRRQDPLVETYVKALIRFQQPAEARKALLAQLNKREPQVGLLALLPLCSEDAGESLVHVLERNHSAPEQPEYWDCLANLSRQARQYKQAKHYQRKAIELQPTRYRYSQLAELQEQLGEHRGALESYRKLADPELV</sequence>
<keyword evidence="4" id="KW-1003">Cell membrane</keyword>
<dbReference type="OrthoDB" id="7067577at2"/>
<dbReference type="InterPro" id="IPR011990">
    <property type="entry name" value="TPR-like_helical_dom_sf"/>
</dbReference>
<evidence type="ECO:0000256" key="7">
    <source>
        <dbReference type="ARBA" id="ARBA00022989"/>
    </source>
</evidence>
<evidence type="ECO:0000256" key="8">
    <source>
        <dbReference type="ARBA" id="ARBA00023136"/>
    </source>
</evidence>
<keyword evidence="9" id="KW-0627">Porphyrin biosynthesis</keyword>
<dbReference type="RefSeq" id="WP_136850312.1">
    <property type="nucleotide sequence ID" value="NZ_SWCI01000001.1"/>
</dbReference>
<keyword evidence="7 11" id="KW-1133">Transmembrane helix</keyword>
<keyword evidence="14" id="KW-1185">Reference proteome</keyword>
<dbReference type="InterPro" id="IPR010817">
    <property type="entry name" value="HemY_N"/>
</dbReference>
<dbReference type="AlphaFoldDB" id="A0A4U1BLV3"/>
<evidence type="ECO:0000256" key="11">
    <source>
        <dbReference type="SAM" id="Phobius"/>
    </source>
</evidence>
<dbReference type="InterPro" id="IPR019734">
    <property type="entry name" value="TPR_rpt"/>
</dbReference>
<dbReference type="GO" id="GO:0005886">
    <property type="term" value="C:plasma membrane"/>
    <property type="evidence" value="ECO:0007669"/>
    <property type="project" value="UniProtKB-SubCell"/>
</dbReference>
<keyword evidence="8 11" id="KW-0472">Membrane</keyword>
<reference evidence="13 14" key="1">
    <citation type="submission" date="2019-04" db="EMBL/GenBank/DDBJ databases">
        <authorList>
            <person name="Hwang J.C."/>
        </authorList>
    </citation>
    <scope>NUCLEOTIDE SEQUENCE [LARGE SCALE GENOMIC DNA]</scope>
    <source>
        <strain evidence="13 14">IMCC35001</strain>
    </source>
</reference>
<dbReference type="NCBIfam" id="TIGR00540">
    <property type="entry name" value="TPR_hemY_coli"/>
    <property type="match status" value="1"/>
</dbReference>
<evidence type="ECO:0000256" key="1">
    <source>
        <dbReference type="ARBA" id="ARBA00002962"/>
    </source>
</evidence>
<comment type="caution">
    <text evidence="13">The sequence shown here is derived from an EMBL/GenBank/DDBJ whole genome shotgun (WGS) entry which is preliminary data.</text>
</comment>
<dbReference type="PROSITE" id="PS50005">
    <property type="entry name" value="TPR"/>
    <property type="match status" value="1"/>
</dbReference>
<evidence type="ECO:0000256" key="6">
    <source>
        <dbReference type="ARBA" id="ARBA00022692"/>
    </source>
</evidence>
<evidence type="ECO:0000256" key="9">
    <source>
        <dbReference type="ARBA" id="ARBA00023244"/>
    </source>
</evidence>
<dbReference type="EMBL" id="SWCI01000001">
    <property type="protein sequence ID" value="TKB51088.1"/>
    <property type="molecule type" value="Genomic_DNA"/>
</dbReference>
<accession>A0A4U1BLV3</accession>
<evidence type="ECO:0000313" key="13">
    <source>
        <dbReference type="EMBL" id="TKB51088.1"/>
    </source>
</evidence>
<evidence type="ECO:0000256" key="5">
    <source>
        <dbReference type="ARBA" id="ARBA00022519"/>
    </source>
</evidence>
<dbReference type="UniPathway" id="UPA00252"/>
<keyword evidence="10" id="KW-0802">TPR repeat</keyword>
<dbReference type="Pfam" id="PF07219">
    <property type="entry name" value="HemY_N"/>
    <property type="match status" value="1"/>
</dbReference>
<dbReference type="SUPFAM" id="SSF48452">
    <property type="entry name" value="TPR-like"/>
    <property type="match status" value="1"/>
</dbReference>
<dbReference type="Proteomes" id="UP000305674">
    <property type="component" value="Unassembled WGS sequence"/>
</dbReference>
<evidence type="ECO:0000256" key="3">
    <source>
        <dbReference type="ARBA" id="ARBA00004744"/>
    </source>
</evidence>
<evidence type="ECO:0000256" key="4">
    <source>
        <dbReference type="ARBA" id="ARBA00022475"/>
    </source>
</evidence>
<name>A0A4U1BLV3_9GAMM</name>
<proteinExistence type="predicted"/>
<evidence type="ECO:0000256" key="2">
    <source>
        <dbReference type="ARBA" id="ARBA00004429"/>
    </source>
</evidence>
<dbReference type="GO" id="GO:0006779">
    <property type="term" value="P:porphyrin-containing compound biosynthetic process"/>
    <property type="evidence" value="ECO:0007669"/>
    <property type="project" value="UniProtKB-KW"/>
</dbReference>
<comment type="function">
    <text evidence="1">Involved in a late step of protoheme IX synthesis.</text>
</comment>
<feature type="repeat" description="TPR" evidence="10">
    <location>
        <begin position="324"/>
        <end position="357"/>
    </location>
</feature>
<comment type="subcellular location">
    <subcellularLocation>
        <location evidence="2">Cell inner membrane</location>
        <topology evidence="2">Multi-pass membrane protein</topology>
    </subcellularLocation>
</comment>
<feature type="transmembrane region" description="Helical" evidence="11">
    <location>
        <begin position="39"/>
        <end position="58"/>
    </location>
</feature>
<protein>
    <submittedName>
        <fullName evidence="13">Heme biosynthesis protein HemY</fullName>
    </submittedName>
</protein>
<evidence type="ECO:0000256" key="10">
    <source>
        <dbReference type="PROSITE-ProRule" id="PRU00339"/>
    </source>
</evidence>
<comment type="pathway">
    <text evidence="3">Porphyrin-containing compound metabolism; protoheme biosynthesis.</text>
</comment>
<evidence type="ECO:0000313" key="14">
    <source>
        <dbReference type="Proteomes" id="UP000305674"/>
    </source>
</evidence>